<dbReference type="EMBL" id="FQYO01000001">
    <property type="protein sequence ID" value="SHI42866.1"/>
    <property type="molecule type" value="Genomic_DNA"/>
</dbReference>
<evidence type="ECO:0000256" key="1">
    <source>
        <dbReference type="SAM" id="MobiDB-lite"/>
    </source>
</evidence>
<dbReference type="STRING" id="1447782.SAMN05444417_0742"/>
<accession>A0A1M6B2D5</accession>
<dbReference type="Proteomes" id="UP000184292">
    <property type="component" value="Unassembled WGS sequence"/>
</dbReference>
<reference evidence="2 3" key="1">
    <citation type="submission" date="2016-11" db="EMBL/GenBank/DDBJ databases">
        <authorList>
            <person name="Jaros S."/>
            <person name="Januszkiewicz K."/>
            <person name="Wedrychowicz H."/>
        </authorList>
    </citation>
    <scope>NUCLEOTIDE SEQUENCE [LARGE SCALE GENOMIC DNA]</scope>
    <source>
        <strain evidence="2 3">DSM 100565</strain>
    </source>
</reference>
<feature type="region of interest" description="Disordered" evidence="1">
    <location>
        <begin position="1"/>
        <end position="245"/>
    </location>
</feature>
<gene>
    <name evidence="2" type="ORF">SAMN05444417_0742</name>
</gene>
<sequence length="245" mass="25954">MTRISCEGFARSRASQPRPGHPWCDRNIGTTIPVVNASSRRRLGGMAATPLPRRPSQDPRQGMPWRNGPGLRKRWDISRSAERRRVASAGGRPRSAPRPTGWAPDRPRSSHLECTPGAPGGAVGRTRGRRRRAAGPRDAAGQVDDLARAAGAAPPPPGAACREIAPQRAGASRRLRRGATGSPRRLCPGGSGADGGPPLRHRGRENGRSWRPGVPARGPPTDRSGSAGNASTGTLAVRPQIRTRP</sequence>
<feature type="compositionally biased region" description="Polar residues" evidence="1">
    <location>
        <begin position="223"/>
        <end position="234"/>
    </location>
</feature>
<evidence type="ECO:0000313" key="2">
    <source>
        <dbReference type="EMBL" id="SHI42866.1"/>
    </source>
</evidence>
<evidence type="ECO:0000313" key="3">
    <source>
        <dbReference type="Proteomes" id="UP000184292"/>
    </source>
</evidence>
<dbReference type="AlphaFoldDB" id="A0A1M6B2D5"/>
<protein>
    <submittedName>
        <fullName evidence="2">Uncharacterized protein</fullName>
    </submittedName>
</protein>
<proteinExistence type="predicted"/>
<keyword evidence="3" id="KW-1185">Reference proteome</keyword>
<feature type="compositionally biased region" description="Basic and acidic residues" evidence="1">
    <location>
        <begin position="73"/>
        <end position="85"/>
    </location>
</feature>
<organism evidence="2 3">
    <name type="scientific">Wenxinia saemankumensis</name>
    <dbReference type="NCBI Taxonomy" id="1447782"/>
    <lineage>
        <taxon>Bacteria</taxon>
        <taxon>Pseudomonadati</taxon>
        <taxon>Pseudomonadota</taxon>
        <taxon>Alphaproteobacteria</taxon>
        <taxon>Rhodobacterales</taxon>
        <taxon>Roseobacteraceae</taxon>
        <taxon>Wenxinia</taxon>
    </lineage>
</organism>
<name>A0A1M6B2D5_9RHOB</name>